<evidence type="ECO:0000313" key="6">
    <source>
        <dbReference type="Proteomes" id="UP000515349"/>
    </source>
</evidence>
<dbReference type="Proteomes" id="UP000539710">
    <property type="component" value="Unassembled WGS sequence"/>
</dbReference>
<organism evidence="5 6">
    <name type="scientific">Marnyiella aurantia</name>
    <dbReference type="NCBI Taxonomy" id="2758037"/>
    <lineage>
        <taxon>Bacteria</taxon>
        <taxon>Pseudomonadati</taxon>
        <taxon>Bacteroidota</taxon>
        <taxon>Flavobacteriia</taxon>
        <taxon>Flavobacteriales</taxon>
        <taxon>Weeksellaceae</taxon>
        <taxon>Marnyiella</taxon>
    </lineage>
</organism>
<proteinExistence type="predicted"/>
<feature type="signal peptide" evidence="2">
    <location>
        <begin position="1"/>
        <end position="42"/>
    </location>
</feature>
<dbReference type="RefSeq" id="WP_181886171.1">
    <property type="nucleotide sequence ID" value="NZ_CP059472.1"/>
</dbReference>
<evidence type="ECO:0000256" key="1">
    <source>
        <dbReference type="ARBA" id="ARBA00022729"/>
    </source>
</evidence>
<name>A0A7D7QES1_9FLAO</name>
<dbReference type="InterPro" id="IPR026444">
    <property type="entry name" value="Secre_tail"/>
</dbReference>
<feature type="chain" id="PRO_5044656280" evidence="2">
    <location>
        <begin position="43"/>
        <end position="317"/>
    </location>
</feature>
<dbReference type="KEGG" id="cbau:H1R16_00565"/>
<evidence type="ECO:0000259" key="3">
    <source>
        <dbReference type="Pfam" id="PF18962"/>
    </source>
</evidence>
<reference evidence="7" key="2">
    <citation type="submission" date="2020-07" db="EMBL/GenBank/DDBJ databases">
        <title>Flavobacterium sp. xlx-214.</title>
        <authorList>
            <person name="Yang C."/>
        </authorList>
    </citation>
    <scope>NUCLEOTIDE SEQUENCE [LARGE SCALE GENOMIC DNA]</scope>
    <source>
        <strain evidence="7">CX-624</strain>
    </source>
</reference>
<dbReference type="NCBIfam" id="TIGR04183">
    <property type="entry name" value="Por_Secre_tail"/>
    <property type="match status" value="1"/>
</dbReference>
<dbReference type="Proteomes" id="UP000515349">
    <property type="component" value="Chromosome"/>
</dbReference>
<keyword evidence="7" id="KW-1185">Reference proteome</keyword>
<keyword evidence="1 2" id="KW-0732">Signal</keyword>
<evidence type="ECO:0000313" key="5">
    <source>
        <dbReference type="EMBL" id="QMS98541.1"/>
    </source>
</evidence>
<dbReference type="AlphaFoldDB" id="A0A7D7QES1"/>
<evidence type="ECO:0000256" key="2">
    <source>
        <dbReference type="SAM" id="SignalP"/>
    </source>
</evidence>
<dbReference type="EMBL" id="CP059472">
    <property type="protein sequence ID" value="QMS98541.1"/>
    <property type="molecule type" value="Genomic_DNA"/>
</dbReference>
<sequence length="317" mass="33653">MKAHLLRIKKNSSSAKASHPGRICKLLAAVAFLAMGTHGAVAQTSVTVPDLTASSGFTGVYASSARTYQLIIDDTLLTSLNGKYLTSIAFRLPSNATSSWPATDATFASYEVYLSNGVEPPNRQLDFTANVVGTQTQVRSGALVVPAGALTSGSDPNAFSHVINFNTPYLYNGTNLVVEIRHTGNDINSSRSTNSTGTSTAGYGTLYTACWQGTAGVVQGNFSFIRINSVDALGVKSVDLDAGMTVYPNPVKDVLHIRSATDIVEFTIFNYVGQKILVQSADSGLQKLEVAHLPTGNYILQTLDKGGNSVSTRFIKE</sequence>
<reference evidence="5 6" key="1">
    <citation type="submission" date="2020-07" db="EMBL/GenBank/DDBJ databases">
        <title>Chryseobacterium sp.cx-624.</title>
        <authorList>
            <person name="Yang C."/>
        </authorList>
    </citation>
    <scope>NUCLEOTIDE SEQUENCE [LARGE SCALE GENOMIC DNA]</scope>
    <source>
        <strain evidence="5">Cx-624</strain>
        <strain evidence="6">cx-624</strain>
    </source>
</reference>
<evidence type="ECO:0000313" key="7">
    <source>
        <dbReference type="Proteomes" id="UP000539710"/>
    </source>
</evidence>
<protein>
    <submittedName>
        <fullName evidence="5">T9SS type A sorting domain-containing protein</fullName>
    </submittedName>
</protein>
<reference evidence="4" key="3">
    <citation type="submission" date="2020-07" db="EMBL/GenBank/DDBJ databases">
        <authorList>
            <person name="Yang C."/>
        </authorList>
    </citation>
    <scope>NUCLEOTIDE SEQUENCE</scope>
    <source>
        <strain evidence="4">Cx-624</strain>
    </source>
</reference>
<evidence type="ECO:0000313" key="4">
    <source>
        <dbReference type="EMBL" id="MBA5246069.1"/>
    </source>
</evidence>
<feature type="domain" description="Secretion system C-terminal sorting" evidence="3">
    <location>
        <begin position="246"/>
        <end position="314"/>
    </location>
</feature>
<dbReference type="Pfam" id="PF18962">
    <property type="entry name" value="Por_Secre_tail"/>
    <property type="match status" value="1"/>
</dbReference>
<gene>
    <name evidence="5" type="ORF">H1R16_00565</name>
    <name evidence="4" type="ORF">H2507_02705</name>
</gene>
<dbReference type="EMBL" id="JACEUX010000001">
    <property type="protein sequence ID" value="MBA5246069.1"/>
    <property type="molecule type" value="Genomic_DNA"/>
</dbReference>
<accession>A0A7D7QES1</accession>